<name>A0A261Y4V6_9FUNG</name>
<dbReference type="Proteomes" id="UP000242875">
    <property type="component" value="Unassembled WGS sequence"/>
</dbReference>
<sequence length="386" mass="43821">MDIIPPPQPLYGLPVFTLQTTTLKMSLARAKGFVVVDGDKGIGKTSALLEWLDKDGVYVSVRDVGQKDRKEGNGGGALQCALIGQMGCKRLAALRPCAHAFKRLHGRPLLIILDNVTLEDVRDPLNRPMWDALAALTRYGVYRAANVVVCGDGAWAWQERRWIGAFPPHCHYMTLTSAYDIDLVQYLLQLIIPSTSRHAFTSETAEAFVGRFGCNFWEIKALVSFQSADVPQPIIRCRTRSRRYSYLDTFMSHANDALIDRFVGEIDAAHPYMIKRFKDSGDWVLGTVVDLCTHIPRRHIGLGYPLPRLLFPSPNWHLFQWFHLLQKRKAVFVHLVERGYLRLIGAKATWMDWISPFFGIPPSCVVRWADVGYEKVLPEFLYTLDM</sequence>
<dbReference type="EMBL" id="MVBO01000012">
    <property type="protein sequence ID" value="OZJ05642.1"/>
    <property type="molecule type" value="Genomic_DNA"/>
</dbReference>
<gene>
    <name evidence="1" type="ORF">BZG36_01478</name>
</gene>
<comment type="caution">
    <text evidence="1">The sequence shown here is derived from an EMBL/GenBank/DDBJ whole genome shotgun (WGS) entry which is preliminary data.</text>
</comment>
<evidence type="ECO:0000313" key="2">
    <source>
        <dbReference type="Proteomes" id="UP000242875"/>
    </source>
</evidence>
<proteinExistence type="predicted"/>
<accession>A0A261Y4V6</accession>
<reference evidence="1 2" key="1">
    <citation type="journal article" date="2017" name="Mycologia">
        <title>Bifiguratus adelaidae, gen. et sp. nov., a new member of Mucoromycotina in endophytic and soil-dwelling habitats.</title>
        <authorList>
            <person name="Torres-Cruz T.J."/>
            <person name="Billingsley Tobias T.L."/>
            <person name="Almatruk M."/>
            <person name="Hesse C."/>
            <person name="Kuske C.R."/>
            <person name="Desiro A."/>
            <person name="Benucci G.M."/>
            <person name="Bonito G."/>
            <person name="Stajich J.E."/>
            <person name="Dunlap C."/>
            <person name="Arnold A.E."/>
            <person name="Porras-Alfaro A."/>
        </authorList>
    </citation>
    <scope>NUCLEOTIDE SEQUENCE [LARGE SCALE GENOMIC DNA]</scope>
    <source>
        <strain evidence="1 2">AZ0501</strain>
    </source>
</reference>
<organism evidence="1 2">
    <name type="scientific">Bifiguratus adelaidae</name>
    <dbReference type="NCBI Taxonomy" id="1938954"/>
    <lineage>
        <taxon>Eukaryota</taxon>
        <taxon>Fungi</taxon>
        <taxon>Fungi incertae sedis</taxon>
        <taxon>Mucoromycota</taxon>
        <taxon>Mucoromycotina</taxon>
        <taxon>Endogonomycetes</taxon>
        <taxon>Endogonales</taxon>
        <taxon>Endogonales incertae sedis</taxon>
        <taxon>Bifiguratus</taxon>
    </lineage>
</organism>
<protein>
    <submittedName>
        <fullName evidence="1">Uncharacterized protein</fullName>
    </submittedName>
</protein>
<evidence type="ECO:0000313" key="1">
    <source>
        <dbReference type="EMBL" id="OZJ05642.1"/>
    </source>
</evidence>
<keyword evidence="2" id="KW-1185">Reference proteome</keyword>
<dbReference type="AlphaFoldDB" id="A0A261Y4V6"/>